<dbReference type="Pfam" id="PF01047">
    <property type="entry name" value="MarR"/>
    <property type="match status" value="1"/>
</dbReference>
<keyword evidence="1" id="KW-0805">Transcription regulation</keyword>
<dbReference type="PRINTS" id="PR00598">
    <property type="entry name" value="HTHMARR"/>
</dbReference>
<accession>A0AAE5C586</accession>
<dbReference type="InterPro" id="IPR036390">
    <property type="entry name" value="WH_DNA-bd_sf"/>
</dbReference>
<dbReference type="SMART" id="SM00347">
    <property type="entry name" value="HTH_MARR"/>
    <property type="match status" value="1"/>
</dbReference>
<organism evidence="5 6">
    <name type="scientific">Rhizobium ruizarguesonis</name>
    <dbReference type="NCBI Taxonomy" id="2081791"/>
    <lineage>
        <taxon>Bacteria</taxon>
        <taxon>Pseudomonadati</taxon>
        <taxon>Pseudomonadota</taxon>
        <taxon>Alphaproteobacteria</taxon>
        <taxon>Hyphomicrobiales</taxon>
        <taxon>Rhizobiaceae</taxon>
        <taxon>Rhizobium/Agrobacterium group</taxon>
        <taxon>Rhizobium</taxon>
    </lineage>
</organism>
<dbReference type="PANTHER" id="PTHR42756">
    <property type="entry name" value="TRANSCRIPTIONAL REGULATOR, MARR"/>
    <property type="match status" value="1"/>
</dbReference>
<dbReference type="InterPro" id="IPR000835">
    <property type="entry name" value="HTH_MarR-typ"/>
</dbReference>
<evidence type="ECO:0000256" key="3">
    <source>
        <dbReference type="ARBA" id="ARBA00023163"/>
    </source>
</evidence>
<evidence type="ECO:0000259" key="4">
    <source>
        <dbReference type="PROSITE" id="PS50995"/>
    </source>
</evidence>
<sequence>MKVDAARSAYLDIQAREHVSLPFAESLGYQVRLTHRLIQKYLQQRIEPHGVTLGMWYFLRALWNEDGLTQKELSLIVGTMEPTTLSAIKAMEQGGLVKRSRNSDDKRKINIFLTARGQQLKDELMPIAKEVVDAAASGFTQREVQMLMQFLGAIQINMATKIQPDTEA</sequence>
<dbReference type="InterPro" id="IPR023187">
    <property type="entry name" value="Tscrpt_reg_MarR-type_CS"/>
</dbReference>
<comment type="caution">
    <text evidence="5">The sequence shown here is derived from an EMBL/GenBank/DDBJ whole genome shotgun (WGS) entry which is preliminary data.</text>
</comment>
<protein>
    <submittedName>
        <fullName evidence="5">MarR family transcriptional regulator</fullName>
    </submittedName>
</protein>
<keyword evidence="3" id="KW-0804">Transcription</keyword>
<keyword evidence="2" id="KW-0238">DNA-binding</keyword>
<evidence type="ECO:0000256" key="1">
    <source>
        <dbReference type="ARBA" id="ARBA00023015"/>
    </source>
</evidence>
<dbReference type="EMBL" id="WUFC01000031">
    <property type="protein sequence ID" value="NEI51762.1"/>
    <property type="molecule type" value="Genomic_DNA"/>
</dbReference>
<dbReference type="SUPFAM" id="SSF46785">
    <property type="entry name" value="Winged helix' DNA-binding domain"/>
    <property type="match status" value="1"/>
</dbReference>
<dbReference type="InterPro" id="IPR036388">
    <property type="entry name" value="WH-like_DNA-bd_sf"/>
</dbReference>
<dbReference type="RefSeq" id="WP_130773097.1">
    <property type="nucleotide sequence ID" value="NZ_JAJAEH010000024.1"/>
</dbReference>
<feature type="domain" description="HTH marR-type" evidence="4">
    <location>
        <begin position="24"/>
        <end position="156"/>
    </location>
</feature>
<dbReference type="GO" id="GO:0003677">
    <property type="term" value="F:DNA binding"/>
    <property type="evidence" value="ECO:0007669"/>
    <property type="project" value="UniProtKB-KW"/>
</dbReference>
<evidence type="ECO:0000313" key="6">
    <source>
        <dbReference type="Proteomes" id="UP000661163"/>
    </source>
</evidence>
<proteinExistence type="predicted"/>
<evidence type="ECO:0000313" key="5">
    <source>
        <dbReference type="EMBL" id="NEI51762.1"/>
    </source>
</evidence>
<dbReference type="AlphaFoldDB" id="A0AAE5C586"/>
<dbReference type="PROSITE" id="PS50995">
    <property type="entry name" value="HTH_MARR_2"/>
    <property type="match status" value="1"/>
</dbReference>
<dbReference type="PANTHER" id="PTHR42756:SF1">
    <property type="entry name" value="TRANSCRIPTIONAL REPRESSOR OF EMRAB OPERON"/>
    <property type="match status" value="1"/>
</dbReference>
<dbReference type="Proteomes" id="UP000661163">
    <property type="component" value="Unassembled WGS sequence"/>
</dbReference>
<dbReference type="GO" id="GO:0003700">
    <property type="term" value="F:DNA-binding transcription factor activity"/>
    <property type="evidence" value="ECO:0007669"/>
    <property type="project" value="InterPro"/>
</dbReference>
<gene>
    <name evidence="5" type="ORF">GR217_29350</name>
</gene>
<reference evidence="5 6" key="1">
    <citation type="submission" date="2019-12" db="EMBL/GenBank/DDBJ databases">
        <title>Rhizobium genotypes associated with high levels of biological nitrogen fixation by grain legumes in a temperate-maritime cropping system.</title>
        <authorList>
            <person name="Maluk M."/>
            <person name="Francesc Ferrando Molina F."/>
            <person name="Lopez Del Egido L."/>
            <person name="Lafos M."/>
            <person name="Langarica-Fuentes A."/>
            <person name="Gebre Yohannes G."/>
            <person name="Young M.W."/>
            <person name="Martin P."/>
            <person name="Gantlett R."/>
            <person name="Kenicer G."/>
            <person name="Hawes C."/>
            <person name="Begg G.S."/>
            <person name="Quilliam R.S."/>
            <person name="Squire G.R."/>
            <person name="Poole P.S."/>
            <person name="Young P.W."/>
            <person name="Iannetta P.M."/>
            <person name="James E.K."/>
        </authorList>
    </citation>
    <scope>NUCLEOTIDE SEQUENCE [LARGE SCALE GENOMIC DNA]</scope>
    <source>
        <strain evidence="5 6">JHI985</strain>
    </source>
</reference>
<dbReference type="Gene3D" id="1.10.10.10">
    <property type="entry name" value="Winged helix-like DNA-binding domain superfamily/Winged helix DNA-binding domain"/>
    <property type="match status" value="1"/>
</dbReference>
<dbReference type="PROSITE" id="PS01117">
    <property type="entry name" value="HTH_MARR_1"/>
    <property type="match status" value="1"/>
</dbReference>
<name>A0AAE5C586_9HYPH</name>
<evidence type="ECO:0000256" key="2">
    <source>
        <dbReference type="ARBA" id="ARBA00023125"/>
    </source>
</evidence>